<dbReference type="InterPro" id="IPR011009">
    <property type="entry name" value="Kinase-like_dom_sf"/>
</dbReference>
<sequence length="206" mass="24000">MTNIDVKSGILKKYNIHEADLLGSGMEAEVYIYGKDKVLKIYNRLSNFKKQEILKQFYSSIQSTHVSYQLPYIYNIMDEDGVVVTVEKRIYGENMNNLLPKLSDEQLNAVMKTYLFAHLELQSVKLDPPFKGLKLFDDYIPVTQQSDWNDVLQEYVISKQQEIGGYFSKDVINYQDKLQILLKILSCEYQGVYSLIHGDFFQAMYL</sequence>
<evidence type="ECO:0000313" key="2">
    <source>
        <dbReference type="Proteomes" id="UP000019364"/>
    </source>
</evidence>
<dbReference type="OrthoDB" id="9800774at2"/>
<dbReference type="Gene3D" id="3.30.200.150">
    <property type="match status" value="1"/>
</dbReference>
<accession>W7YPY1</accession>
<organism evidence="1 2">
    <name type="scientific">Paenibacillus pini JCM 16418</name>
    <dbReference type="NCBI Taxonomy" id="1236976"/>
    <lineage>
        <taxon>Bacteria</taxon>
        <taxon>Bacillati</taxon>
        <taxon>Bacillota</taxon>
        <taxon>Bacilli</taxon>
        <taxon>Bacillales</taxon>
        <taxon>Paenibacillaceae</taxon>
        <taxon>Paenibacillus</taxon>
    </lineage>
</organism>
<dbReference type="AlphaFoldDB" id="W7YPY1"/>
<dbReference type="Proteomes" id="UP000019364">
    <property type="component" value="Unassembled WGS sequence"/>
</dbReference>
<name>W7YPY1_9BACL</name>
<keyword evidence="2" id="KW-1185">Reference proteome</keyword>
<dbReference type="STRING" id="1236976.JCM16418_559"/>
<evidence type="ECO:0008006" key="3">
    <source>
        <dbReference type="Google" id="ProtNLM"/>
    </source>
</evidence>
<evidence type="ECO:0000313" key="1">
    <source>
        <dbReference type="EMBL" id="GAF06591.1"/>
    </source>
</evidence>
<dbReference type="eggNOG" id="COG3173">
    <property type="taxonomic scope" value="Bacteria"/>
</dbReference>
<proteinExistence type="predicted"/>
<reference evidence="1 2" key="1">
    <citation type="journal article" date="2014" name="Genome Announc.">
        <title>Draft Genome Sequence of Paenibacillus pini JCM 16418T, Isolated from the Rhizosphere of Pine Tree.</title>
        <authorList>
            <person name="Yuki M."/>
            <person name="Oshima K."/>
            <person name="Suda W."/>
            <person name="Oshida Y."/>
            <person name="Kitamura K."/>
            <person name="Iida Y."/>
            <person name="Hattori M."/>
            <person name="Ohkuma M."/>
        </authorList>
    </citation>
    <scope>NUCLEOTIDE SEQUENCE [LARGE SCALE GENOMIC DNA]</scope>
    <source>
        <strain evidence="1 2">JCM 16418</strain>
    </source>
</reference>
<protein>
    <recommendedName>
        <fullName evidence="3">Aminoglycoside phosphotransferase domain-containing protein</fullName>
    </recommendedName>
</protein>
<comment type="caution">
    <text evidence="1">The sequence shown here is derived from an EMBL/GenBank/DDBJ whole genome shotgun (WGS) entry which is preliminary data.</text>
</comment>
<dbReference type="SUPFAM" id="SSF56112">
    <property type="entry name" value="Protein kinase-like (PK-like)"/>
    <property type="match status" value="1"/>
</dbReference>
<gene>
    <name evidence="1" type="ORF">JCM16418_559</name>
</gene>
<dbReference type="RefSeq" id="WP_036645757.1">
    <property type="nucleotide sequence ID" value="NZ_BAVZ01000001.1"/>
</dbReference>
<dbReference type="Gene3D" id="3.90.1200.10">
    <property type="match status" value="1"/>
</dbReference>
<dbReference type="EMBL" id="BAVZ01000001">
    <property type="protein sequence ID" value="GAF06591.1"/>
    <property type="molecule type" value="Genomic_DNA"/>
</dbReference>